<gene>
    <name evidence="2" type="ORF">QUG92_14760</name>
</gene>
<proteinExistence type="predicted"/>
<organism evidence="2 3">
    <name type="scientific">Curtobacterium citri</name>
    <dbReference type="NCBI Taxonomy" id="3055139"/>
    <lineage>
        <taxon>Bacteria</taxon>
        <taxon>Bacillati</taxon>
        <taxon>Actinomycetota</taxon>
        <taxon>Actinomycetes</taxon>
        <taxon>Micrococcales</taxon>
        <taxon>Microbacteriaceae</taxon>
        <taxon>Curtobacterium</taxon>
    </lineage>
</organism>
<evidence type="ECO:0000256" key="1">
    <source>
        <dbReference type="SAM" id="MobiDB-lite"/>
    </source>
</evidence>
<evidence type="ECO:0000313" key="3">
    <source>
        <dbReference type="Proteomes" id="UP001237823"/>
    </source>
</evidence>
<protein>
    <submittedName>
        <fullName evidence="2">Uncharacterized protein</fullName>
    </submittedName>
</protein>
<dbReference type="Proteomes" id="UP001237823">
    <property type="component" value="Unassembled WGS sequence"/>
</dbReference>
<evidence type="ECO:0000313" key="2">
    <source>
        <dbReference type="EMBL" id="MDM7886370.1"/>
    </source>
</evidence>
<dbReference type="RefSeq" id="WP_289459686.1">
    <property type="nucleotide sequence ID" value="NZ_JAUCML010000011.1"/>
</dbReference>
<comment type="caution">
    <text evidence="2">The sequence shown here is derived from an EMBL/GenBank/DDBJ whole genome shotgun (WGS) entry which is preliminary data.</text>
</comment>
<dbReference type="EMBL" id="JAUCML010000011">
    <property type="protein sequence ID" value="MDM7886370.1"/>
    <property type="molecule type" value="Genomic_DNA"/>
</dbReference>
<name>A0ABT7T9X4_9MICO</name>
<sequence>MTPRFAEDWHRHGLRSPDEVAQMIADRVGGTSDAAGPAGADHDEPSYADFLGEQV</sequence>
<reference evidence="2 3" key="1">
    <citation type="submission" date="2023-06" db="EMBL/GenBank/DDBJ databases">
        <authorList>
            <person name="Feng G."/>
            <person name="Li J."/>
            <person name="Zhu H."/>
        </authorList>
    </citation>
    <scope>NUCLEOTIDE SEQUENCE [LARGE SCALE GENOMIC DNA]</scope>
    <source>
        <strain evidence="2 3">RHCKG23</strain>
    </source>
</reference>
<accession>A0ABT7T9X4</accession>
<keyword evidence="3" id="KW-1185">Reference proteome</keyword>
<feature type="region of interest" description="Disordered" evidence="1">
    <location>
        <begin position="29"/>
        <end position="55"/>
    </location>
</feature>